<feature type="domain" description="SAF" evidence="2">
    <location>
        <begin position="43"/>
        <end position="105"/>
    </location>
</feature>
<dbReference type="Proteomes" id="UP000327039">
    <property type="component" value="Unassembled WGS sequence"/>
</dbReference>
<evidence type="ECO:0000259" key="2">
    <source>
        <dbReference type="SMART" id="SM00858"/>
    </source>
</evidence>
<keyword evidence="1" id="KW-0812">Transmembrane</keyword>
<dbReference type="CDD" id="cd11614">
    <property type="entry name" value="SAF_CpaB_FlgA_like"/>
    <property type="match status" value="1"/>
</dbReference>
<proteinExistence type="predicted"/>
<dbReference type="InterPro" id="IPR013974">
    <property type="entry name" value="SAF"/>
</dbReference>
<comment type="caution">
    <text evidence="3">The sequence shown here is derived from an EMBL/GenBank/DDBJ whole genome shotgun (WGS) entry which is preliminary data.</text>
</comment>
<dbReference type="EMBL" id="VYRZ01000003">
    <property type="protein sequence ID" value="KAA9085121.1"/>
    <property type="molecule type" value="Genomic_DNA"/>
</dbReference>
<feature type="transmembrane region" description="Helical" evidence="1">
    <location>
        <begin position="16"/>
        <end position="36"/>
    </location>
</feature>
<keyword evidence="1" id="KW-0472">Membrane</keyword>
<reference evidence="4" key="1">
    <citation type="submission" date="2019-09" db="EMBL/GenBank/DDBJ databases">
        <title>Mumia zhuanghuii sp. nov. isolated from the intestinal contents of plateau pika (Ochotona curzoniae) in the Qinghai-Tibet plateau of China.</title>
        <authorList>
            <person name="Tian Z."/>
        </authorList>
    </citation>
    <scope>NUCLEOTIDE SEQUENCE [LARGE SCALE GENOMIC DNA]</scope>
    <source>
        <strain evidence="4">DSM 25564</strain>
    </source>
</reference>
<dbReference type="AlphaFoldDB" id="A0A5J5IRP4"/>
<dbReference type="OrthoDB" id="5083100at2"/>
<evidence type="ECO:0000256" key="1">
    <source>
        <dbReference type="SAM" id="Phobius"/>
    </source>
</evidence>
<name>A0A5J5IRP4_9MICO</name>
<gene>
    <name evidence="3" type="ORF">F6B42_11510</name>
</gene>
<dbReference type="RefSeq" id="WP_150419845.1">
    <property type="nucleotide sequence ID" value="NZ_VYRZ01000003.1"/>
</dbReference>
<evidence type="ECO:0000313" key="3">
    <source>
        <dbReference type="EMBL" id="KAA9085121.1"/>
    </source>
</evidence>
<accession>A0A5J5IRP4</accession>
<keyword evidence="1" id="KW-1133">Transmembrane helix</keyword>
<dbReference type="SMART" id="SM00858">
    <property type="entry name" value="SAF"/>
    <property type="match status" value="1"/>
</dbReference>
<dbReference type="Pfam" id="PF08666">
    <property type="entry name" value="SAF"/>
    <property type="match status" value="1"/>
</dbReference>
<evidence type="ECO:0000313" key="4">
    <source>
        <dbReference type="Proteomes" id="UP000327039"/>
    </source>
</evidence>
<organism evidence="3 4">
    <name type="scientific">Microbacterium radiodurans</name>
    <dbReference type="NCBI Taxonomy" id="661398"/>
    <lineage>
        <taxon>Bacteria</taxon>
        <taxon>Bacillati</taxon>
        <taxon>Actinomycetota</taxon>
        <taxon>Actinomycetes</taxon>
        <taxon>Micrococcales</taxon>
        <taxon>Microbacteriaceae</taxon>
        <taxon>Microbacterium</taxon>
    </lineage>
</organism>
<keyword evidence="4" id="KW-1185">Reference proteome</keyword>
<protein>
    <recommendedName>
        <fullName evidence="2">SAF domain-containing protein</fullName>
    </recommendedName>
</protein>
<sequence length="205" mass="20860">MPAPDVARPRPFWSDVRFLIGIALVVVSVAGVWLVVSAARQTVPVFAAARTIAGGERVDSDDLRVVEVALGPVAGAYATPRTWQPGAVATRTIAAGELVPADAIGDEADLDTTTVVVETTGAVPAEVAGGAAVEVWAAPRQDAGTFGEPRILLRTATVLAVREDDALLARAAASLELIVDRDDVGPALAAVAAGDAISVVPAVGR</sequence>